<evidence type="ECO:0000256" key="1">
    <source>
        <dbReference type="ARBA" id="ARBA00022723"/>
    </source>
</evidence>
<sequence>EAANTEALLDAAGRNGDALFRFPYGARNDGALTTIEALKLRSMMWNVDSLDWSDPIPKSIAARVLAELDKQQRGIVLFHDIHARTVQ</sequence>
<dbReference type="InterPro" id="IPR011330">
    <property type="entry name" value="Glyco_hydro/deAcase_b/a-brl"/>
</dbReference>
<dbReference type="SUPFAM" id="SSF88713">
    <property type="entry name" value="Glycoside hydrolase/deacetylase"/>
    <property type="match status" value="1"/>
</dbReference>
<dbReference type="Gene3D" id="3.20.20.370">
    <property type="entry name" value="Glycoside hydrolase/deacetylase"/>
    <property type="match status" value="1"/>
</dbReference>
<dbReference type="EC" id="3.-.-.-" evidence="6"/>
<keyword evidence="1" id="KW-0479">Metal-binding</keyword>
<evidence type="ECO:0000313" key="6">
    <source>
        <dbReference type="EMBL" id="MDP0971336.1"/>
    </source>
</evidence>
<dbReference type="PANTHER" id="PTHR46471:SF2">
    <property type="entry name" value="CHITIN DEACETYLASE-RELATED"/>
    <property type="match status" value="1"/>
</dbReference>
<dbReference type="EMBL" id="JAUUIA010000616">
    <property type="protein sequence ID" value="MDP0971336.1"/>
    <property type="molecule type" value="Genomic_DNA"/>
</dbReference>
<evidence type="ECO:0000256" key="3">
    <source>
        <dbReference type="ARBA" id="ARBA00022801"/>
    </source>
</evidence>
<dbReference type="PROSITE" id="PS51677">
    <property type="entry name" value="NODB"/>
    <property type="match status" value="1"/>
</dbReference>
<reference evidence="6" key="1">
    <citation type="submission" date="2023-07" db="EMBL/GenBank/DDBJ databases">
        <authorList>
            <person name="Peng Z."/>
        </authorList>
    </citation>
    <scope>NUCLEOTIDE SEQUENCE</scope>
    <source>
        <strain evidence="6">KP219</strain>
    </source>
</reference>
<keyword evidence="4" id="KW-0119">Carbohydrate metabolism</keyword>
<keyword evidence="2" id="KW-0732">Signal</keyword>
<comment type="caution">
    <text evidence="6">The sequence shown here is derived from an EMBL/GenBank/DDBJ whole genome shotgun (WGS) entry which is preliminary data.</text>
</comment>
<feature type="non-terminal residue" evidence="6">
    <location>
        <position position="1"/>
    </location>
</feature>
<proteinExistence type="predicted"/>
<evidence type="ECO:0000313" key="7">
    <source>
        <dbReference type="Proteomes" id="UP001244490"/>
    </source>
</evidence>
<protein>
    <submittedName>
        <fullName evidence="6">Polysaccharide deacetylase family protein</fullName>
        <ecNumber evidence="6">3.-.-.-</ecNumber>
    </submittedName>
</protein>
<organism evidence="6 7">
    <name type="scientific">Klebsiella pneumoniae</name>
    <dbReference type="NCBI Taxonomy" id="573"/>
    <lineage>
        <taxon>Bacteria</taxon>
        <taxon>Pseudomonadati</taxon>
        <taxon>Pseudomonadota</taxon>
        <taxon>Gammaproteobacteria</taxon>
        <taxon>Enterobacterales</taxon>
        <taxon>Enterobacteriaceae</taxon>
        <taxon>Klebsiella/Raoultella group</taxon>
        <taxon>Klebsiella</taxon>
        <taxon>Klebsiella pneumoniae complex</taxon>
    </lineage>
</organism>
<dbReference type="AlphaFoldDB" id="A0AAW8APC7"/>
<feature type="domain" description="NodB homology" evidence="5">
    <location>
        <begin position="1"/>
        <end position="87"/>
    </location>
</feature>
<evidence type="ECO:0000259" key="5">
    <source>
        <dbReference type="PROSITE" id="PS51677"/>
    </source>
</evidence>
<evidence type="ECO:0000256" key="2">
    <source>
        <dbReference type="ARBA" id="ARBA00022729"/>
    </source>
</evidence>
<dbReference type="CDD" id="cd10917">
    <property type="entry name" value="CE4_NodB_like_6s_7s"/>
    <property type="match status" value="1"/>
</dbReference>
<evidence type="ECO:0000256" key="4">
    <source>
        <dbReference type="ARBA" id="ARBA00023277"/>
    </source>
</evidence>
<feature type="non-terminal residue" evidence="6">
    <location>
        <position position="87"/>
    </location>
</feature>
<dbReference type="GO" id="GO:0046872">
    <property type="term" value="F:metal ion binding"/>
    <property type="evidence" value="ECO:0007669"/>
    <property type="project" value="UniProtKB-KW"/>
</dbReference>
<dbReference type="RefSeq" id="WP_305202456.1">
    <property type="nucleotide sequence ID" value="NZ_JAUUIA010000616.1"/>
</dbReference>
<accession>A0AAW8APC7</accession>
<dbReference type="GO" id="GO:0016810">
    <property type="term" value="F:hydrolase activity, acting on carbon-nitrogen (but not peptide) bonds"/>
    <property type="evidence" value="ECO:0007669"/>
    <property type="project" value="InterPro"/>
</dbReference>
<gene>
    <name evidence="6" type="ORF">Q6294_30815</name>
</gene>
<dbReference type="Proteomes" id="UP001244490">
    <property type="component" value="Unassembled WGS sequence"/>
</dbReference>
<dbReference type="PANTHER" id="PTHR46471">
    <property type="entry name" value="CHITIN DEACETYLASE"/>
    <property type="match status" value="1"/>
</dbReference>
<keyword evidence="3 6" id="KW-0378">Hydrolase</keyword>
<dbReference type="GO" id="GO:0005975">
    <property type="term" value="P:carbohydrate metabolic process"/>
    <property type="evidence" value="ECO:0007669"/>
    <property type="project" value="InterPro"/>
</dbReference>
<name>A0AAW8APC7_KLEPN</name>
<dbReference type="InterPro" id="IPR002509">
    <property type="entry name" value="NODB_dom"/>
</dbReference>